<gene>
    <name evidence="2" type="ORF">ERS852580_03582</name>
</gene>
<accession>A0A173VU67</accession>
<feature type="compositionally biased region" description="Basic and acidic residues" evidence="1">
    <location>
        <begin position="119"/>
        <end position="132"/>
    </location>
</feature>
<dbReference type="RefSeq" id="WP_015513380.1">
    <property type="nucleotide sequence ID" value="NZ_CYXM01000041.1"/>
</dbReference>
<proteinExistence type="predicted"/>
<dbReference type="Proteomes" id="UP000095673">
    <property type="component" value="Unassembled WGS sequence"/>
</dbReference>
<protein>
    <recommendedName>
        <fullName evidence="4">DUF4313 domain-containing protein</fullName>
    </recommendedName>
</protein>
<evidence type="ECO:0000313" key="2">
    <source>
        <dbReference type="EMBL" id="CUN30761.1"/>
    </source>
</evidence>
<dbReference type="GeneID" id="75079545"/>
<reference evidence="2 3" key="1">
    <citation type="submission" date="2015-09" db="EMBL/GenBank/DDBJ databases">
        <authorList>
            <consortium name="Pathogen Informatics"/>
        </authorList>
    </citation>
    <scope>NUCLEOTIDE SEQUENCE [LARGE SCALE GENOMIC DNA]</scope>
    <source>
        <strain evidence="2 3">2789STDY5834968</strain>
    </source>
</reference>
<feature type="region of interest" description="Disordered" evidence="1">
    <location>
        <begin position="119"/>
        <end position="145"/>
    </location>
</feature>
<dbReference type="OrthoDB" id="2056052at2"/>
<dbReference type="InterPro" id="IPR025462">
    <property type="entry name" value="DUF4313"/>
</dbReference>
<evidence type="ECO:0000256" key="1">
    <source>
        <dbReference type="SAM" id="MobiDB-lite"/>
    </source>
</evidence>
<dbReference type="AlphaFoldDB" id="A0A173VU67"/>
<dbReference type="Pfam" id="PF14190">
    <property type="entry name" value="DUF4313"/>
    <property type="match status" value="1"/>
</dbReference>
<evidence type="ECO:0000313" key="3">
    <source>
        <dbReference type="Proteomes" id="UP000095673"/>
    </source>
</evidence>
<dbReference type="EMBL" id="CYXM01000041">
    <property type="protein sequence ID" value="CUN30761.1"/>
    <property type="molecule type" value="Genomic_DNA"/>
</dbReference>
<organism evidence="2 3">
    <name type="scientific">Agathobacter rectalis</name>
    <dbReference type="NCBI Taxonomy" id="39491"/>
    <lineage>
        <taxon>Bacteria</taxon>
        <taxon>Bacillati</taxon>
        <taxon>Bacillota</taxon>
        <taxon>Clostridia</taxon>
        <taxon>Lachnospirales</taxon>
        <taxon>Lachnospiraceae</taxon>
        <taxon>Agathobacter</taxon>
    </lineage>
</organism>
<sequence length="145" mass="17157">MEEPKTLSYDWQYGREELFLRVDSYMSDDNLYIGLYHMEDGYPESFADLTVNLPFAPLGGINEAYIDHNFSKEKLRFIKQHKLGTIQPDTASSGYCIFQRVAFDLKKLAELDPEGTKRFMERNGIRQRDVPKQKQKKKQRLQRER</sequence>
<feature type="compositionally biased region" description="Basic residues" evidence="1">
    <location>
        <begin position="133"/>
        <end position="145"/>
    </location>
</feature>
<name>A0A173VU67_9FIRM</name>
<evidence type="ECO:0008006" key="4">
    <source>
        <dbReference type="Google" id="ProtNLM"/>
    </source>
</evidence>